<keyword evidence="3" id="KW-1185">Reference proteome</keyword>
<comment type="caution">
    <text evidence="2">The sequence shown here is derived from an EMBL/GenBank/DDBJ whole genome shotgun (WGS) entry which is preliminary data.</text>
</comment>
<sequence length="119" mass="13274">MDPWPVSDHATVFVGEELLPHGTERSNTTGGRDDVPVRTGGHLEDGLTVTMVAVIVAVSAPLAIALLLLIVLVAYRRRYPVRMGIGRKFPTFENPAYVRKDAHHPRELTRFSIADRDRF</sequence>
<dbReference type="EMBL" id="JABSTU010000009">
    <property type="protein sequence ID" value="KAH8020363.1"/>
    <property type="molecule type" value="Genomic_DNA"/>
</dbReference>
<evidence type="ECO:0000313" key="2">
    <source>
        <dbReference type="EMBL" id="KAH8020363.1"/>
    </source>
</evidence>
<reference evidence="2" key="2">
    <citation type="submission" date="2021-09" db="EMBL/GenBank/DDBJ databases">
        <authorList>
            <person name="Jia N."/>
            <person name="Wang J."/>
            <person name="Shi W."/>
            <person name="Du L."/>
            <person name="Sun Y."/>
            <person name="Zhan W."/>
            <person name="Jiang J."/>
            <person name="Wang Q."/>
            <person name="Zhang B."/>
            <person name="Ji P."/>
            <person name="Sakyi L.B."/>
            <person name="Cui X."/>
            <person name="Yuan T."/>
            <person name="Jiang B."/>
            <person name="Yang W."/>
            <person name="Lam T.T.-Y."/>
            <person name="Chang Q."/>
            <person name="Ding S."/>
            <person name="Wang X."/>
            <person name="Zhu J."/>
            <person name="Ruan X."/>
            <person name="Zhao L."/>
            <person name="Wei J."/>
            <person name="Que T."/>
            <person name="Du C."/>
            <person name="Cheng J."/>
            <person name="Dai P."/>
            <person name="Han X."/>
            <person name="Huang E."/>
            <person name="Gao Y."/>
            <person name="Liu J."/>
            <person name="Shao H."/>
            <person name="Ye R."/>
            <person name="Li L."/>
            <person name="Wei W."/>
            <person name="Wang X."/>
            <person name="Wang C."/>
            <person name="Huo Q."/>
            <person name="Li W."/>
            <person name="Guo W."/>
            <person name="Chen H."/>
            <person name="Chen S."/>
            <person name="Zhou L."/>
            <person name="Zhou L."/>
            <person name="Ni X."/>
            <person name="Tian J."/>
            <person name="Zhou Y."/>
            <person name="Sheng Y."/>
            <person name="Liu T."/>
            <person name="Pan Y."/>
            <person name="Xia L."/>
            <person name="Li J."/>
            <person name="Zhao F."/>
            <person name="Cao W."/>
        </authorList>
    </citation>
    <scope>NUCLEOTIDE SEQUENCE</scope>
    <source>
        <strain evidence="2">Rmic-2018</strain>
        <tissue evidence="2">Larvae</tissue>
    </source>
</reference>
<evidence type="ECO:0000313" key="3">
    <source>
        <dbReference type="Proteomes" id="UP000821866"/>
    </source>
</evidence>
<dbReference type="Proteomes" id="UP000821866">
    <property type="component" value="Chromosome 7"/>
</dbReference>
<dbReference type="VEuPathDB" id="VectorBase:LOC119174059"/>
<keyword evidence="1" id="KW-1133">Transmembrane helix</keyword>
<evidence type="ECO:0000256" key="1">
    <source>
        <dbReference type="SAM" id="Phobius"/>
    </source>
</evidence>
<name>A0A9J6DEF0_RHIMP</name>
<accession>A0A9J6DEF0</accession>
<keyword evidence="1" id="KW-0472">Membrane</keyword>
<proteinExistence type="predicted"/>
<reference evidence="2" key="1">
    <citation type="journal article" date="2020" name="Cell">
        <title>Large-Scale Comparative Analyses of Tick Genomes Elucidate Their Genetic Diversity and Vector Capacities.</title>
        <authorList>
            <consortium name="Tick Genome and Microbiome Consortium (TIGMIC)"/>
            <person name="Jia N."/>
            <person name="Wang J."/>
            <person name="Shi W."/>
            <person name="Du L."/>
            <person name="Sun Y."/>
            <person name="Zhan W."/>
            <person name="Jiang J.F."/>
            <person name="Wang Q."/>
            <person name="Zhang B."/>
            <person name="Ji P."/>
            <person name="Bell-Sakyi L."/>
            <person name="Cui X.M."/>
            <person name="Yuan T.T."/>
            <person name="Jiang B.G."/>
            <person name="Yang W.F."/>
            <person name="Lam T.T."/>
            <person name="Chang Q.C."/>
            <person name="Ding S.J."/>
            <person name="Wang X.J."/>
            <person name="Zhu J.G."/>
            <person name="Ruan X.D."/>
            <person name="Zhao L."/>
            <person name="Wei J.T."/>
            <person name="Ye R.Z."/>
            <person name="Que T.C."/>
            <person name="Du C.H."/>
            <person name="Zhou Y.H."/>
            <person name="Cheng J.X."/>
            <person name="Dai P.F."/>
            <person name="Guo W.B."/>
            <person name="Han X.H."/>
            <person name="Huang E.J."/>
            <person name="Li L.F."/>
            <person name="Wei W."/>
            <person name="Gao Y.C."/>
            <person name="Liu J.Z."/>
            <person name="Shao H.Z."/>
            <person name="Wang X."/>
            <person name="Wang C.C."/>
            <person name="Yang T.C."/>
            <person name="Huo Q.B."/>
            <person name="Li W."/>
            <person name="Chen H.Y."/>
            <person name="Chen S.E."/>
            <person name="Zhou L.G."/>
            <person name="Ni X.B."/>
            <person name="Tian J.H."/>
            <person name="Sheng Y."/>
            <person name="Liu T."/>
            <person name="Pan Y.S."/>
            <person name="Xia L.Y."/>
            <person name="Li J."/>
            <person name="Zhao F."/>
            <person name="Cao W.C."/>
        </authorList>
    </citation>
    <scope>NUCLEOTIDE SEQUENCE</scope>
    <source>
        <strain evidence="2">Rmic-2018</strain>
    </source>
</reference>
<keyword evidence="1" id="KW-0812">Transmembrane</keyword>
<dbReference type="AlphaFoldDB" id="A0A9J6DEF0"/>
<organism evidence="2 3">
    <name type="scientific">Rhipicephalus microplus</name>
    <name type="common">Cattle tick</name>
    <name type="synonym">Boophilus microplus</name>
    <dbReference type="NCBI Taxonomy" id="6941"/>
    <lineage>
        <taxon>Eukaryota</taxon>
        <taxon>Metazoa</taxon>
        <taxon>Ecdysozoa</taxon>
        <taxon>Arthropoda</taxon>
        <taxon>Chelicerata</taxon>
        <taxon>Arachnida</taxon>
        <taxon>Acari</taxon>
        <taxon>Parasitiformes</taxon>
        <taxon>Ixodida</taxon>
        <taxon>Ixodoidea</taxon>
        <taxon>Ixodidae</taxon>
        <taxon>Rhipicephalinae</taxon>
        <taxon>Rhipicephalus</taxon>
        <taxon>Boophilus</taxon>
    </lineage>
</organism>
<protein>
    <submittedName>
        <fullName evidence="2">Uncharacterized protein</fullName>
    </submittedName>
</protein>
<feature type="transmembrane region" description="Helical" evidence="1">
    <location>
        <begin position="51"/>
        <end position="75"/>
    </location>
</feature>
<gene>
    <name evidence="2" type="ORF">HPB51_000996</name>
</gene>